<proteinExistence type="predicted"/>
<dbReference type="PANTHER" id="PTHR31212">
    <property type="entry name" value="ALPHA-KETOGLUTARATE-DEPENDENT DIOXYGENASE ALKB HOMOLOG 3"/>
    <property type="match status" value="1"/>
</dbReference>
<keyword evidence="8" id="KW-0560">Oxidoreductase</keyword>
<feature type="compositionally biased region" description="Basic and acidic residues" evidence="5">
    <location>
        <begin position="1"/>
        <end position="10"/>
    </location>
</feature>
<dbReference type="Pfam" id="PF06839">
    <property type="entry name" value="Zn_ribbon_GRF"/>
    <property type="match status" value="1"/>
</dbReference>
<feature type="compositionally biased region" description="Basic and acidic residues" evidence="5">
    <location>
        <begin position="374"/>
        <end position="386"/>
    </location>
</feature>
<accession>A0ABP0MZZ6</accession>
<keyword evidence="9" id="KW-1185">Reference proteome</keyword>
<dbReference type="PROSITE" id="PS51471">
    <property type="entry name" value="FE2OG_OXY"/>
    <property type="match status" value="1"/>
</dbReference>
<evidence type="ECO:0000313" key="9">
    <source>
        <dbReference type="Proteomes" id="UP001642464"/>
    </source>
</evidence>
<evidence type="ECO:0000256" key="4">
    <source>
        <dbReference type="PROSITE-ProRule" id="PRU01343"/>
    </source>
</evidence>
<sequence>MSTLHKKPDVDQSGDDQSRCSQSSAEGEKQARRAPRGVACRPAKRVARAAVDAVSAATRQQRGDQDHWTAEDMSRFCTALWQQEHLPKAQATACAATDLWSGCLEEGPCSGGEVFQVQGQSHSERGPDRPRGRDSEEEGVSAWNDAMEPETLQAASEVGEGTLQRGWKRKDENQNALPPGSARPALAGSGREARPSENGIRSGADLVARPSWRRLWLAATAPKYQVFKASPRPGQRNQAFAKVSGRELAAILMVSSSVERSISAAVRSVVRVGPGSWQRAASSGATPEGLVDALPLAPRAEETGQLDYVLMTCSAGRHVSRFPAVVRLEAEEVPEAPELPLGFTGRPRLICCASSECGAGTIAAQRAASSQPVKLERSSSRREVKKSQRQLTLFATSLPGEGAKKSTTPSGTRKVQRKDATSGNKANKENEKPKKGTKRPMLPSFLFQEHAQSEPSVPSHVEVFMTAGRDGRGGSVTRAVTVEQLEALVPVSFIPQLLPPTFADHILRSFMQEAKNWHSSKRWLYEREIESHRIESGFRFDHMGITSTRWETSGFGDDLRHLRAQVTTAVQQARAKLRQMWRTGERPLTKEDLAQETVALASRGQRLASESIEWLVRYASSYAKSWRWEPNFCVANLYRDQEDFLGAHSDPVETIGPWAIIASVTFGAARQFRMKPVGTVQTNAEGGGRITSFSIRLPHNSALICWEGFQEFWRHEVPKDKGLKVHSISGAARLNFTFRKSVGAVAARKPLCHCGRKADLKPVLKASRNRGRYFWSCRNPRVKKGTYRTCDFFQWDDELVGGPTGKVPKAAAPNPAQSRLVSAGAPSEGPQVLNSQVRSA</sequence>
<feature type="domain" description="GRF-type" evidence="7">
    <location>
        <begin position="752"/>
        <end position="799"/>
    </location>
</feature>
<reference evidence="8 9" key="1">
    <citation type="submission" date="2024-02" db="EMBL/GenBank/DDBJ databases">
        <authorList>
            <person name="Chen Y."/>
            <person name="Shah S."/>
            <person name="Dougan E. K."/>
            <person name="Thang M."/>
            <person name="Chan C."/>
        </authorList>
    </citation>
    <scope>NUCLEOTIDE SEQUENCE [LARGE SCALE GENOMIC DNA]</scope>
</reference>
<feature type="region of interest" description="Disordered" evidence="5">
    <location>
        <begin position="117"/>
        <end position="140"/>
    </location>
</feature>
<keyword evidence="3" id="KW-0862">Zinc</keyword>
<name>A0ABP0MZZ6_9DINO</name>
<evidence type="ECO:0000313" key="8">
    <source>
        <dbReference type="EMBL" id="CAK9055580.1"/>
    </source>
</evidence>
<dbReference type="InterPro" id="IPR005123">
    <property type="entry name" value="Oxoglu/Fe-dep_dioxygenase_dom"/>
</dbReference>
<evidence type="ECO:0000256" key="3">
    <source>
        <dbReference type="ARBA" id="ARBA00022833"/>
    </source>
</evidence>
<keyword evidence="1" id="KW-0479">Metal-binding</keyword>
<evidence type="ECO:0000259" key="6">
    <source>
        <dbReference type="PROSITE" id="PS51471"/>
    </source>
</evidence>
<evidence type="ECO:0000259" key="7">
    <source>
        <dbReference type="PROSITE" id="PS51999"/>
    </source>
</evidence>
<feature type="region of interest" description="Disordered" evidence="5">
    <location>
        <begin position="163"/>
        <end position="202"/>
    </location>
</feature>
<evidence type="ECO:0000256" key="1">
    <source>
        <dbReference type="ARBA" id="ARBA00022723"/>
    </source>
</evidence>
<dbReference type="EMBL" id="CAXAMM010024558">
    <property type="protein sequence ID" value="CAK9055580.1"/>
    <property type="molecule type" value="Genomic_DNA"/>
</dbReference>
<organism evidence="8 9">
    <name type="scientific">Durusdinium trenchii</name>
    <dbReference type="NCBI Taxonomy" id="1381693"/>
    <lineage>
        <taxon>Eukaryota</taxon>
        <taxon>Sar</taxon>
        <taxon>Alveolata</taxon>
        <taxon>Dinophyceae</taxon>
        <taxon>Suessiales</taxon>
        <taxon>Symbiodiniaceae</taxon>
        <taxon>Durusdinium</taxon>
    </lineage>
</organism>
<keyword evidence="8" id="KW-0223">Dioxygenase</keyword>
<dbReference type="InterPro" id="IPR027450">
    <property type="entry name" value="AlkB-like"/>
</dbReference>
<dbReference type="SUPFAM" id="SSF51197">
    <property type="entry name" value="Clavaminate synthase-like"/>
    <property type="match status" value="1"/>
</dbReference>
<dbReference type="InterPro" id="IPR037151">
    <property type="entry name" value="AlkB-like_sf"/>
</dbReference>
<feature type="compositionally biased region" description="Basic and acidic residues" evidence="5">
    <location>
        <begin position="122"/>
        <end position="134"/>
    </location>
</feature>
<evidence type="ECO:0000256" key="5">
    <source>
        <dbReference type="SAM" id="MobiDB-lite"/>
    </source>
</evidence>
<feature type="region of interest" description="Disordered" evidence="5">
    <location>
        <begin position="1"/>
        <end position="43"/>
    </location>
</feature>
<dbReference type="Pfam" id="PF13532">
    <property type="entry name" value="2OG-FeII_Oxy_2"/>
    <property type="match status" value="1"/>
</dbReference>
<feature type="region of interest" description="Disordered" evidence="5">
    <location>
        <begin position="804"/>
        <end position="840"/>
    </location>
</feature>
<feature type="domain" description="Fe2OG dioxygenase" evidence="6">
    <location>
        <begin position="629"/>
        <end position="742"/>
    </location>
</feature>
<comment type="caution">
    <text evidence="8">The sequence shown here is derived from an EMBL/GenBank/DDBJ whole genome shotgun (WGS) entry which is preliminary data.</text>
</comment>
<dbReference type="PROSITE" id="PS51999">
    <property type="entry name" value="ZF_GRF"/>
    <property type="match status" value="1"/>
</dbReference>
<dbReference type="Gene3D" id="2.60.120.590">
    <property type="entry name" value="Alpha-ketoglutarate-dependent dioxygenase AlkB-like"/>
    <property type="match status" value="1"/>
</dbReference>
<feature type="region of interest" description="Disordered" evidence="5">
    <location>
        <begin position="368"/>
        <end position="440"/>
    </location>
</feature>
<dbReference type="PANTHER" id="PTHR31212:SF4">
    <property type="entry name" value="ALPHA-KETOGLUTARATE-DEPENDENT DIOXYGENASE ALKB HOMOLOG 3"/>
    <property type="match status" value="1"/>
</dbReference>
<dbReference type="Proteomes" id="UP001642464">
    <property type="component" value="Unassembled WGS sequence"/>
</dbReference>
<dbReference type="InterPro" id="IPR032854">
    <property type="entry name" value="ALKBH3"/>
</dbReference>
<dbReference type="GO" id="GO:0051213">
    <property type="term" value="F:dioxygenase activity"/>
    <property type="evidence" value="ECO:0007669"/>
    <property type="project" value="UniProtKB-KW"/>
</dbReference>
<gene>
    <name evidence="8" type="ORF">SCF082_LOCUS30021</name>
</gene>
<dbReference type="InterPro" id="IPR010666">
    <property type="entry name" value="Znf_GRF"/>
</dbReference>
<keyword evidence="2 4" id="KW-0863">Zinc-finger</keyword>
<protein>
    <submittedName>
        <fullName evidence="8">Alpha-ketoglutarate-dependent dioxygenase alkB homolog 3 (Alkylated DNA repair protein alkB homolog 3)</fullName>
    </submittedName>
</protein>
<evidence type="ECO:0000256" key="2">
    <source>
        <dbReference type="ARBA" id="ARBA00022771"/>
    </source>
</evidence>